<dbReference type="PRINTS" id="PR01374">
    <property type="entry name" value="TONBPROTEIN"/>
</dbReference>
<keyword evidence="5" id="KW-0735">Signal-anchor</keyword>
<keyword evidence="5" id="KW-0653">Protein transport</keyword>
<keyword evidence="3" id="KW-1133">Transmembrane helix</keyword>
<dbReference type="RefSeq" id="WP_064721075.1">
    <property type="nucleotide sequence ID" value="NZ_LXEV01000034.1"/>
</dbReference>
<evidence type="ECO:0000256" key="5">
    <source>
        <dbReference type="RuleBase" id="RU362123"/>
    </source>
</evidence>
<evidence type="ECO:0000256" key="1">
    <source>
        <dbReference type="ARBA" id="ARBA00004167"/>
    </source>
</evidence>
<dbReference type="Proteomes" id="UP000078250">
    <property type="component" value="Unassembled WGS sequence"/>
</dbReference>
<dbReference type="EMBL" id="LXEV01000034">
    <property type="protein sequence ID" value="OAT45142.1"/>
    <property type="molecule type" value="Genomic_DNA"/>
</dbReference>
<keyword evidence="2" id="KW-0812">Transmembrane</keyword>
<dbReference type="SUPFAM" id="SSF74653">
    <property type="entry name" value="TolA/TonB C-terminal domain"/>
    <property type="match status" value="1"/>
</dbReference>
<name>A0AAJ3HQ40_PROHU</name>
<keyword evidence="9" id="KW-1185">Reference proteome</keyword>
<evidence type="ECO:0000256" key="4">
    <source>
        <dbReference type="ARBA" id="ARBA00023136"/>
    </source>
</evidence>
<evidence type="ECO:0000256" key="6">
    <source>
        <dbReference type="SAM" id="SignalP"/>
    </source>
</evidence>
<comment type="similarity">
    <text evidence="5">Belongs to the TonB family.</text>
</comment>
<organism evidence="8 9">
    <name type="scientific">Proteus hauseri ATCC 700826</name>
    <dbReference type="NCBI Taxonomy" id="1354271"/>
    <lineage>
        <taxon>Bacteria</taxon>
        <taxon>Pseudomonadati</taxon>
        <taxon>Pseudomonadota</taxon>
        <taxon>Gammaproteobacteria</taxon>
        <taxon>Enterobacterales</taxon>
        <taxon>Morganellaceae</taxon>
        <taxon>Proteus</taxon>
    </lineage>
</organism>
<evidence type="ECO:0000313" key="8">
    <source>
        <dbReference type="EMBL" id="OAT45142.1"/>
    </source>
</evidence>
<dbReference type="Pfam" id="PF03544">
    <property type="entry name" value="TonB_C"/>
    <property type="match status" value="1"/>
</dbReference>
<keyword evidence="4" id="KW-0472">Membrane</keyword>
<feature type="domain" description="TonB C-terminal" evidence="7">
    <location>
        <begin position="51"/>
        <end position="139"/>
    </location>
</feature>
<gene>
    <name evidence="8" type="ORF">M997_3174</name>
</gene>
<comment type="caution">
    <text evidence="8">The sequence shown here is derived from an EMBL/GenBank/DDBJ whole genome shotgun (WGS) entry which is preliminary data.</text>
</comment>
<dbReference type="GO" id="GO:0055085">
    <property type="term" value="P:transmembrane transport"/>
    <property type="evidence" value="ECO:0007669"/>
    <property type="project" value="InterPro"/>
</dbReference>
<dbReference type="Gene3D" id="3.30.2420.10">
    <property type="entry name" value="TonB"/>
    <property type="match status" value="1"/>
</dbReference>
<dbReference type="GO" id="GO:0030288">
    <property type="term" value="C:outer membrane-bounded periplasmic space"/>
    <property type="evidence" value="ECO:0007669"/>
    <property type="project" value="InterPro"/>
</dbReference>
<accession>A0AAJ3HQ40</accession>
<sequence length="139" mass="16125">MKTKFIIFSLVSSIFLFADYTIQTAQANALETRLKAQFYIQKPIQKEFDKQIEEKPQALSQQLPYYPARAKEAKIEGSLEIKFDVDENGQVQNIRMFDSPAVDVFGLSLLQAMEHWRYETGKPINNLKMIIEFKLSNIN</sequence>
<dbReference type="GO" id="GO:0031992">
    <property type="term" value="F:energy transducer activity"/>
    <property type="evidence" value="ECO:0007669"/>
    <property type="project" value="InterPro"/>
</dbReference>
<evidence type="ECO:0000256" key="2">
    <source>
        <dbReference type="ARBA" id="ARBA00022692"/>
    </source>
</evidence>
<keyword evidence="5" id="KW-0997">Cell inner membrane</keyword>
<reference evidence="8 9" key="1">
    <citation type="submission" date="2016-04" db="EMBL/GenBank/DDBJ databases">
        <title>ATOL: Assembling a taxonomically balanced genome-scale reconstruction of the evolutionary history of the Enterobacteriaceae.</title>
        <authorList>
            <person name="Plunkett G.III."/>
            <person name="Neeno-Eckwall E.C."/>
            <person name="Glasner J.D."/>
            <person name="Perna N.T."/>
        </authorList>
    </citation>
    <scope>NUCLEOTIDE SEQUENCE [LARGE SCALE GENOMIC DNA]</scope>
    <source>
        <strain evidence="8 9">ATCC 700826</strain>
    </source>
</reference>
<dbReference type="GO" id="GO:0005886">
    <property type="term" value="C:plasma membrane"/>
    <property type="evidence" value="ECO:0007669"/>
    <property type="project" value="UniProtKB-SubCell"/>
</dbReference>
<feature type="chain" id="PRO_5042468569" description="Protein TonB" evidence="6">
    <location>
        <begin position="19"/>
        <end position="139"/>
    </location>
</feature>
<protein>
    <recommendedName>
        <fullName evidence="5">Protein TonB</fullName>
    </recommendedName>
</protein>
<dbReference type="GO" id="GO:0015031">
    <property type="term" value="P:protein transport"/>
    <property type="evidence" value="ECO:0007669"/>
    <property type="project" value="UniProtKB-UniRule"/>
</dbReference>
<dbReference type="InterPro" id="IPR037682">
    <property type="entry name" value="TonB_C"/>
</dbReference>
<dbReference type="InterPro" id="IPR006260">
    <property type="entry name" value="TonB/TolA_C"/>
</dbReference>
<dbReference type="NCBIfam" id="TIGR01352">
    <property type="entry name" value="tonB_Cterm"/>
    <property type="match status" value="1"/>
</dbReference>
<dbReference type="AlphaFoldDB" id="A0AAJ3HQ40"/>
<evidence type="ECO:0000313" key="9">
    <source>
        <dbReference type="Proteomes" id="UP000078250"/>
    </source>
</evidence>
<feature type="signal peptide" evidence="6">
    <location>
        <begin position="1"/>
        <end position="18"/>
    </location>
</feature>
<dbReference type="PROSITE" id="PS52015">
    <property type="entry name" value="TONB_CTD"/>
    <property type="match status" value="1"/>
</dbReference>
<dbReference type="GO" id="GO:0015891">
    <property type="term" value="P:siderophore transport"/>
    <property type="evidence" value="ECO:0007669"/>
    <property type="project" value="InterPro"/>
</dbReference>
<comment type="function">
    <text evidence="5">Interacts with outer membrane receptor proteins that carry out high-affinity binding and energy dependent uptake into the periplasmic space of specific substrates. It could act to transduce energy from the cytoplasmic membrane to specific energy-requiring processes in the outer membrane, resulting in the release into the periplasm of ligands bound by these outer membrane proteins.</text>
</comment>
<evidence type="ECO:0000259" key="7">
    <source>
        <dbReference type="PROSITE" id="PS52015"/>
    </source>
</evidence>
<dbReference type="InterPro" id="IPR003538">
    <property type="entry name" value="TonB"/>
</dbReference>
<evidence type="ECO:0000256" key="3">
    <source>
        <dbReference type="ARBA" id="ARBA00022989"/>
    </source>
</evidence>
<keyword evidence="6" id="KW-0732">Signal</keyword>
<proteinExistence type="inferred from homology"/>
<keyword evidence="5" id="KW-0813">Transport</keyword>
<keyword evidence="5" id="KW-1003">Cell membrane</keyword>
<comment type="subcellular location">
    <subcellularLocation>
        <location evidence="5">Cell inner membrane</location>
        <topology evidence="5">Single-pass membrane protein</topology>
        <orientation evidence="5">Periplasmic side</orientation>
    </subcellularLocation>
    <subcellularLocation>
        <location evidence="1">Membrane</location>
        <topology evidence="1">Single-pass membrane protein</topology>
    </subcellularLocation>
</comment>